<dbReference type="SMART" id="SM00862">
    <property type="entry name" value="Trans_reg_C"/>
    <property type="match status" value="1"/>
</dbReference>
<feature type="DNA-binding region" description="OmpR/PhoB-type" evidence="6">
    <location>
        <begin position="1"/>
        <end position="92"/>
    </location>
</feature>
<dbReference type="PROSITE" id="PS51755">
    <property type="entry name" value="OMPR_PHOB"/>
    <property type="match status" value="1"/>
</dbReference>
<evidence type="ECO:0000256" key="1">
    <source>
        <dbReference type="ARBA" id="ARBA00022553"/>
    </source>
</evidence>
<dbReference type="RefSeq" id="WP_093857816.1">
    <property type="nucleotide sequence ID" value="NZ_BJVZ01000014.1"/>
</dbReference>
<dbReference type="InterPro" id="IPR036388">
    <property type="entry name" value="WH-like_DNA-bd_sf"/>
</dbReference>
<evidence type="ECO:0000256" key="6">
    <source>
        <dbReference type="PROSITE-ProRule" id="PRU01091"/>
    </source>
</evidence>
<evidence type="ECO:0000313" key="8">
    <source>
        <dbReference type="EMBL" id="SDN94605.1"/>
    </source>
</evidence>
<accession>A0A1H0FIV0</accession>
<dbReference type="InterPro" id="IPR001867">
    <property type="entry name" value="OmpR/PhoB-type_DNA-bd"/>
</dbReference>
<keyword evidence="5" id="KW-0804">Transcription</keyword>
<gene>
    <name evidence="8" type="ORF">SAMN05216498_0274</name>
</gene>
<dbReference type="AlphaFoldDB" id="A0A1H0FIV0"/>
<dbReference type="Pfam" id="PF00486">
    <property type="entry name" value="Trans_reg_C"/>
    <property type="match status" value="1"/>
</dbReference>
<evidence type="ECO:0000256" key="2">
    <source>
        <dbReference type="ARBA" id="ARBA00023012"/>
    </source>
</evidence>
<dbReference type="GO" id="GO:0006355">
    <property type="term" value="P:regulation of DNA-templated transcription"/>
    <property type="evidence" value="ECO:0007669"/>
    <property type="project" value="InterPro"/>
</dbReference>
<evidence type="ECO:0000259" key="7">
    <source>
        <dbReference type="PROSITE" id="PS51755"/>
    </source>
</evidence>
<dbReference type="InterPro" id="IPR039420">
    <property type="entry name" value="WalR-like"/>
</dbReference>
<dbReference type="GO" id="GO:0005829">
    <property type="term" value="C:cytosol"/>
    <property type="evidence" value="ECO:0007669"/>
    <property type="project" value="TreeGrafter"/>
</dbReference>
<dbReference type="CDD" id="cd00383">
    <property type="entry name" value="trans_reg_C"/>
    <property type="match status" value="1"/>
</dbReference>
<dbReference type="STRING" id="237069.SAMN05216498_0274"/>
<keyword evidence="1" id="KW-0597">Phosphoprotein</keyword>
<dbReference type="PANTHER" id="PTHR48111">
    <property type="entry name" value="REGULATOR OF RPOS"/>
    <property type="match status" value="1"/>
</dbReference>
<proteinExistence type="predicted"/>
<evidence type="ECO:0000256" key="3">
    <source>
        <dbReference type="ARBA" id="ARBA00023015"/>
    </source>
</evidence>
<dbReference type="InterPro" id="IPR016032">
    <property type="entry name" value="Sig_transdc_resp-reg_C-effctor"/>
</dbReference>
<keyword evidence="9" id="KW-1185">Reference proteome</keyword>
<organism evidence="8 9">
    <name type="scientific">Tenuibacillus multivorans</name>
    <dbReference type="NCBI Taxonomy" id="237069"/>
    <lineage>
        <taxon>Bacteria</taxon>
        <taxon>Bacillati</taxon>
        <taxon>Bacillota</taxon>
        <taxon>Bacilli</taxon>
        <taxon>Bacillales</taxon>
        <taxon>Bacillaceae</taxon>
        <taxon>Tenuibacillus</taxon>
    </lineage>
</organism>
<evidence type="ECO:0000256" key="5">
    <source>
        <dbReference type="ARBA" id="ARBA00023163"/>
    </source>
</evidence>
<sequence length="378" mass="44794">MPISLHIHNYSVTYAGETVHLLRKEFALLDFLYQNANHAFTREELLEAVWPLESPSDRTVDDHIYRLRKKLNDWKHILTIDTVKGYGYQLKLHQPQNTESPLKHDEEFKQLTRHLFSKYHLFGHGEALTTLLHQETLGIEADQDMKILFLFLKGDMWELIRANDIPFSEKGLLLFHVYIFLTKHPKKAVALFETALEKNVFSEQSLYEASILSPTYFYILSKDFDKAKKQLDIANREVDSIDHGFYPFLQLMHMIYDMTLNETKRINEFITKMEEFFAKKPYQRELGFFYILKGIFELQQNQKIIGREKINKGLKVIRETRFKSHLFLALRTCLYFFEMGVDDPPTQKLIKSEWDALNQEYDSPLLENEIEKILVENL</sequence>
<dbReference type="PANTHER" id="PTHR48111:SF40">
    <property type="entry name" value="PHOSPHATE REGULON TRANSCRIPTIONAL REGULATORY PROTEIN PHOB"/>
    <property type="match status" value="1"/>
</dbReference>
<name>A0A1H0FIV0_9BACI</name>
<feature type="domain" description="OmpR/PhoB-type" evidence="7">
    <location>
        <begin position="1"/>
        <end position="92"/>
    </location>
</feature>
<evidence type="ECO:0000313" key="9">
    <source>
        <dbReference type="Proteomes" id="UP000199334"/>
    </source>
</evidence>
<dbReference type="Proteomes" id="UP000199334">
    <property type="component" value="Unassembled WGS sequence"/>
</dbReference>
<keyword evidence="4 6" id="KW-0238">DNA-binding</keyword>
<dbReference type="EMBL" id="FNIG01000012">
    <property type="protein sequence ID" value="SDN94605.1"/>
    <property type="molecule type" value="Genomic_DNA"/>
</dbReference>
<evidence type="ECO:0000256" key="4">
    <source>
        <dbReference type="ARBA" id="ARBA00023125"/>
    </source>
</evidence>
<reference evidence="8 9" key="1">
    <citation type="submission" date="2016-10" db="EMBL/GenBank/DDBJ databases">
        <authorList>
            <person name="de Groot N.N."/>
        </authorList>
    </citation>
    <scope>NUCLEOTIDE SEQUENCE [LARGE SCALE GENOMIC DNA]</scope>
    <source>
        <strain evidence="8 9">CGMCC 1.3442</strain>
    </source>
</reference>
<dbReference type="GO" id="GO:0032993">
    <property type="term" value="C:protein-DNA complex"/>
    <property type="evidence" value="ECO:0007669"/>
    <property type="project" value="TreeGrafter"/>
</dbReference>
<dbReference type="GO" id="GO:0000156">
    <property type="term" value="F:phosphorelay response regulator activity"/>
    <property type="evidence" value="ECO:0007669"/>
    <property type="project" value="TreeGrafter"/>
</dbReference>
<keyword evidence="3" id="KW-0805">Transcription regulation</keyword>
<dbReference type="SUPFAM" id="SSF46894">
    <property type="entry name" value="C-terminal effector domain of the bipartite response regulators"/>
    <property type="match status" value="1"/>
</dbReference>
<keyword evidence="2" id="KW-0902">Two-component regulatory system</keyword>
<protein>
    <submittedName>
        <fullName evidence="8">Transcriptional regulatory protein, C terminal</fullName>
    </submittedName>
</protein>
<dbReference type="GO" id="GO:0000976">
    <property type="term" value="F:transcription cis-regulatory region binding"/>
    <property type="evidence" value="ECO:0007669"/>
    <property type="project" value="TreeGrafter"/>
</dbReference>
<dbReference type="Gene3D" id="1.10.10.10">
    <property type="entry name" value="Winged helix-like DNA-binding domain superfamily/Winged helix DNA-binding domain"/>
    <property type="match status" value="1"/>
</dbReference>
<dbReference type="OrthoDB" id="54343at2"/>